<dbReference type="EMBL" id="KN833703">
    <property type="protein sequence ID" value="KIK26189.1"/>
    <property type="molecule type" value="Genomic_DNA"/>
</dbReference>
<keyword evidence="2" id="KW-1185">Reference proteome</keyword>
<name>A0A0C9ZJS3_9AGAM</name>
<proteinExistence type="predicted"/>
<protein>
    <submittedName>
        <fullName evidence="1">Unplaced genomic scaffold scaffold_19, whole genome shotgun sequence</fullName>
    </submittedName>
</protein>
<reference evidence="2" key="2">
    <citation type="submission" date="2015-01" db="EMBL/GenBank/DDBJ databases">
        <title>Evolutionary Origins and Diversification of the Mycorrhizal Mutualists.</title>
        <authorList>
            <consortium name="DOE Joint Genome Institute"/>
            <consortium name="Mycorrhizal Genomics Consortium"/>
            <person name="Kohler A."/>
            <person name="Kuo A."/>
            <person name="Nagy L.G."/>
            <person name="Floudas D."/>
            <person name="Copeland A."/>
            <person name="Barry K.W."/>
            <person name="Cichocki N."/>
            <person name="Veneault-Fourrey C."/>
            <person name="LaButti K."/>
            <person name="Lindquist E.A."/>
            <person name="Lipzen A."/>
            <person name="Lundell T."/>
            <person name="Morin E."/>
            <person name="Murat C."/>
            <person name="Riley R."/>
            <person name="Ohm R."/>
            <person name="Sun H."/>
            <person name="Tunlid A."/>
            <person name="Henrissat B."/>
            <person name="Grigoriev I.V."/>
            <person name="Hibbett D.S."/>
            <person name="Martin F."/>
        </authorList>
    </citation>
    <scope>NUCLEOTIDE SEQUENCE [LARGE SCALE GENOMIC DNA]</scope>
    <source>
        <strain evidence="2">441</strain>
    </source>
</reference>
<accession>A0A0C9ZJS3</accession>
<dbReference type="AlphaFoldDB" id="A0A0C9ZJS3"/>
<evidence type="ECO:0000313" key="2">
    <source>
        <dbReference type="Proteomes" id="UP000054018"/>
    </source>
</evidence>
<reference evidence="1 2" key="1">
    <citation type="submission" date="2014-04" db="EMBL/GenBank/DDBJ databases">
        <authorList>
            <consortium name="DOE Joint Genome Institute"/>
            <person name="Kuo A."/>
            <person name="Kohler A."/>
            <person name="Costa M.D."/>
            <person name="Nagy L.G."/>
            <person name="Floudas D."/>
            <person name="Copeland A."/>
            <person name="Barry K.W."/>
            <person name="Cichocki N."/>
            <person name="Veneault-Fourrey C."/>
            <person name="LaButti K."/>
            <person name="Lindquist E.A."/>
            <person name="Lipzen A."/>
            <person name="Lundell T."/>
            <person name="Morin E."/>
            <person name="Murat C."/>
            <person name="Sun H."/>
            <person name="Tunlid A."/>
            <person name="Henrissat B."/>
            <person name="Grigoriev I.V."/>
            <person name="Hibbett D.S."/>
            <person name="Martin F."/>
            <person name="Nordberg H.P."/>
            <person name="Cantor M.N."/>
            <person name="Hua S.X."/>
        </authorList>
    </citation>
    <scope>NUCLEOTIDE SEQUENCE [LARGE SCALE GENOMIC DNA]</scope>
    <source>
        <strain evidence="1 2">441</strain>
    </source>
</reference>
<gene>
    <name evidence="1" type="ORF">PISMIDRAFT_637886</name>
</gene>
<dbReference type="Proteomes" id="UP000054018">
    <property type="component" value="Unassembled WGS sequence"/>
</dbReference>
<evidence type="ECO:0000313" key="1">
    <source>
        <dbReference type="EMBL" id="KIK26189.1"/>
    </source>
</evidence>
<dbReference type="HOGENOM" id="CLU_1062142_0_0_1"/>
<sequence>MYNAMLTLKMLSIFDTPPKKLKDETYSVKVHFIGERFLTFSTLQMNFEVIMKFSEQNCSLLQVSGLRTALSTAVGTHAVTVSQMLCPYLHDERHTGFDDLARIPIHSRGLSNPQSTPANYLSKTAVFVTVEDATLCKRAVDKRTPMAVCPASLLQRTVGVFQRRVVVYDPEWHTTMLNSDEYGFLGPNSVQEILPISTKYTFPLREQFIPPSSSSAGMLGLHNKGMSKAKQTKVARKLYGHHKVYAQKASLAFRRADGAPRI</sequence>
<organism evidence="1 2">
    <name type="scientific">Pisolithus microcarpus 441</name>
    <dbReference type="NCBI Taxonomy" id="765257"/>
    <lineage>
        <taxon>Eukaryota</taxon>
        <taxon>Fungi</taxon>
        <taxon>Dikarya</taxon>
        <taxon>Basidiomycota</taxon>
        <taxon>Agaricomycotina</taxon>
        <taxon>Agaricomycetes</taxon>
        <taxon>Agaricomycetidae</taxon>
        <taxon>Boletales</taxon>
        <taxon>Sclerodermatineae</taxon>
        <taxon>Pisolithaceae</taxon>
        <taxon>Pisolithus</taxon>
    </lineage>
</organism>